<keyword evidence="1" id="KW-0175">Coiled coil</keyword>
<feature type="compositionally biased region" description="Basic and acidic residues" evidence="2">
    <location>
        <begin position="1020"/>
        <end position="1031"/>
    </location>
</feature>
<evidence type="ECO:0000256" key="1">
    <source>
        <dbReference type="SAM" id="Coils"/>
    </source>
</evidence>
<accession>A0ABN6GPT3</accession>
<evidence type="ECO:0000256" key="2">
    <source>
        <dbReference type="SAM" id="MobiDB-lite"/>
    </source>
</evidence>
<proteinExistence type="predicted"/>
<dbReference type="Proteomes" id="UP000825066">
    <property type="component" value="Chromosome"/>
</dbReference>
<reference evidence="3 4" key="1">
    <citation type="submission" date="2021-05" db="EMBL/GenBank/DDBJ databases">
        <title>Complete Genome Sequence of Stenotrophomonas pavanii strain Y.</title>
        <authorList>
            <person name="Dohra H."/>
            <person name="Mohad Din A.R.J."/>
            <person name="Suzuki K."/>
            <person name="Fatma A."/>
            <person name="Honjyo M."/>
            <person name="Nishimura T."/>
            <person name="Moriuch R."/>
            <person name="Masuda K."/>
            <person name="Minoura A."/>
            <person name="Tashiro Y."/>
            <person name="Futamata H."/>
        </authorList>
    </citation>
    <scope>NUCLEOTIDE SEQUENCE [LARGE SCALE GENOMIC DNA]</scope>
    <source>
        <strain evidence="4">Y</strain>
    </source>
</reference>
<dbReference type="EMBL" id="AP024684">
    <property type="protein sequence ID" value="BCX42773.1"/>
    <property type="molecule type" value="Genomic_DNA"/>
</dbReference>
<dbReference type="RefSeq" id="WP_130768438.1">
    <property type="nucleotide sequence ID" value="NZ_AP024684.1"/>
</dbReference>
<feature type="coiled-coil region" evidence="1">
    <location>
        <begin position="1091"/>
        <end position="1184"/>
    </location>
</feature>
<gene>
    <name evidence="3" type="ORF">STNY_R09390</name>
</gene>
<evidence type="ECO:0000313" key="3">
    <source>
        <dbReference type="EMBL" id="BCX42773.1"/>
    </source>
</evidence>
<sequence length="1250" mass="132345">MADRLEEAIRVVIETQGREGVDELRAAFGDLGDVSVETAGKATKLLDSLTGLNEAAAKADAFDGMLADLAELEKQFDDNQKAALALSLGIGEMEKPSREVLAAQRDLRKEGERLKKALNEQWDAVGKADDELSSLGVNTANLADHQQRLRIEATRSAAALTEQARAAAAEAEAGRRRKQQIEEGEAAFRKQANTSKAAAKSLAEYRERAADAAAGSGDLANATESTVSWFGKLKAVAAGAIAFVGLNRVVDGIKAIVKEGSDAEQELAQLEAALHATGRTSEFTAQSLAAMRQQLQSGLFDDGQISAAQVRLLSYTNIVGEQFPAAMQITIDQAQRLGMSLEQSAEVVGKALQTPSKAMESLSKQGFTLDDSQKSLIKSLEATGQVAKAQAIILDLLAESYGGAAAAAKVGTIAGLWKTATDRFKDWKQEVADQGVLTYFKEQLTTLLTTLDRLAADGSLSRWAKQTAQAIITMAEAVKGTTQWVVDHARVIGLMAAAYAQFKIVGALIQLNAWRAALIATTNAQIANNAAVTSGSRGIGRFGALLRGLPKAIPITVAVLGLEAAMGGLDVLKTVAQDIWKQHDPALKRAGEAQRAYISQVRDSALQLREQAMSFVAYRDVVIKSAEEVAKLGEAERQAYEKRLSGLEQYLTAQEGFLLMQQKAGVATAEQLQQLGQVTQKLLEVSTGFAALRGGVQTAADALMNGIGPAAQLVVQQLAGIDGNAKLAKESIGKVFEGLNFADTASLEAVGAALGYIASQGAAAERNVRDGLLETLKKLSGEELLRFQASAQSAFEAMPQGATNAAAVLQTTLVTAMERLGVSASRMGVSFSAGGKDAIAAFGAVAESAIATGVQIETAFKAALGKVATLDEARTLGALLESAGRQGKVGFDAAARSAAALNARIREIQVAIDPLADEFARLGIQSQASLNATRDAAKSAFEAIRDGAARGKASVEDVRRAFRAYADATRAAAADSDQWRRDNVDSQLAVQESIYDTERSMQRLGDVSDVAMRQLQDGASRSRERLEEVRESAGGAADQVDRVGSSSERMGKQMGQAGAAAQGMAFSIGEVSESALQAMRKLSGPNPLVQFANALNRVTDQRKKLAEYKAELQATAEAEDELSKAAKERLAGQFDYVGKGEIAEVAQLEAQVMRQRQQRDQEAAAALAERRKQAEAEAEAQARADAARIGSNGSNEQVIVIDWKLPSKEVVAGATAAEVQQAQRLAGLVAPLVLRQVQQSRAVSVRGRGR</sequence>
<feature type="region of interest" description="Disordered" evidence="2">
    <location>
        <begin position="1017"/>
        <end position="1045"/>
    </location>
</feature>
<keyword evidence="4" id="KW-1185">Reference proteome</keyword>
<evidence type="ECO:0000313" key="4">
    <source>
        <dbReference type="Proteomes" id="UP000825066"/>
    </source>
</evidence>
<name>A0ABN6GPT3_9GAMM</name>
<protein>
    <submittedName>
        <fullName evidence="3">Phage tail length tape measure family protein</fullName>
    </submittedName>
</protein>
<organism evidence="3 4">
    <name type="scientific">Stenotrophomonas pavanii</name>
    <dbReference type="NCBI Taxonomy" id="487698"/>
    <lineage>
        <taxon>Bacteria</taxon>
        <taxon>Pseudomonadati</taxon>
        <taxon>Pseudomonadota</taxon>
        <taxon>Gammaproteobacteria</taxon>
        <taxon>Lysobacterales</taxon>
        <taxon>Lysobacteraceae</taxon>
        <taxon>Stenotrophomonas</taxon>
    </lineage>
</organism>